<gene>
    <name evidence="1" type="ORF">SCLAR_v1c08240</name>
</gene>
<protein>
    <submittedName>
        <fullName evidence="1">Uncharacterized protein</fullName>
    </submittedName>
</protein>
<dbReference type="KEGG" id="scla:SCLARK_001207"/>
<proteinExistence type="predicted"/>
<sequence length="204" mass="23804">MDVNKYKNPVVNSEQELFSLNQQFTEKHQQLEVRLFNSNLSEKTRFIFWSYKKTIKYQQTDLIVKFFKATLKDLNSNINLSDVYDGCYIKGGTKNKGRTAKIEKIDLSQGILHMKWIAQDALVEREVKVKPSFFKGKQNIIVHEKTTGTKSLQGLQGMFLKNDYVKQRVINLQIGLLNFEIEINPELEIKNKSKINTLKKILEK</sequence>
<dbReference type="RefSeq" id="WP_100254677.1">
    <property type="nucleotide sequence ID" value="NZ_CP015819.1"/>
</dbReference>
<evidence type="ECO:0000313" key="2">
    <source>
        <dbReference type="Proteomes" id="UP000231179"/>
    </source>
</evidence>
<accession>A0A1Y0L178</accession>
<evidence type="ECO:0000313" key="1">
    <source>
        <dbReference type="EMBL" id="ATX71136.1"/>
    </source>
</evidence>
<dbReference type="AlphaFoldDB" id="A0A1Y0L178"/>
<dbReference type="EMBL" id="CP024870">
    <property type="protein sequence ID" value="ATX71136.1"/>
    <property type="molecule type" value="Genomic_DNA"/>
</dbReference>
<keyword evidence="2" id="KW-1185">Reference proteome</keyword>
<dbReference type="Proteomes" id="UP000231179">
    <property type="component" value="Chromosome"/>
</dbReference>
<name>A0A1Y0L178_9MOLU</name>
<organism evidence="1 2">
    <name type="scientific">Spiroplasma clarkii</name>
    <dbReference type="NCBI Taxonomy" id="2139"/>
    <lineage>
        <taxon>Bacteria</taxon>
        <taxon>Bacillati</taxon>
        <taxon>Mycoplasmatota</taxon>
        <taxon>Mollicutes</taxon>
        <taxon>Entomoplasmatales</taxon>
        <taxon>Spiroplasmataceae</taxon>
        <taxon>Spiroplasma</taxon>
    </lineage>
</organism>
<reference evidence="1 2" key="1">
    <citation type="submission" date="2017-11" db="EMBL/GenBank/DDBJ databases">
        <title>Complete genome sequence of Spiroplasma clarkii CN-5 (DSM 19994).</title>
        <authorList>
            <person name="Tsai Y.-M."/>
            <person name="Chang A."/>
            <person name="Lo W.-S."/>
            <person name="Kuo C.-H."/>
        </authorList>
    </citation>
    <scope>NUCLEOTIDE SEQUENCE [LARGE SCALE GENOMIC DNA]</scope>
    <source>
        <strain evidence="1 2">CN-5</strain>
    </source>
</reference>